<evidence type="ECO:0000313" key="4">
    <source>
        <dbReference type="WBParaSite" id="HPLM_0002113501-mRNA-1"/>
    </source>
</evidence>
<reference evidence="2 3" key="2">
    <citation type="submission" date="2018-11" db="EMBL/GenBank/DDBJ databases">
        <authorList>
            <consortium name="Pathogen Informatics"/>
        </authorList>
    </citation>
    <scope>NUCLEOTIDE SEQUENCE [LARGE SCALE GENOMIC DNA]</scope>
    <source>
        <strain evidence="2 3">MHpl1</strain>
    </source>
</reference>
<protein>
    <submittedName>
        <fullName evidence="4">Aa_trans domain-containing protein</fullName>
    </submittedName>
</protein>
<dbReference type="EMBL" id="UZAF01022994">
    <property type="protein sequence ID" value="VDO88037.1"/>
    <property type="molecule type" value="Genomic_DNA"/>
</dbReference>
<organism evidence="4">
    <name type="scientific">Haemonchus placei</name>
    <name type="common">Barber's pole worm</name>
    <dbReference type="NCBI Taxonomy" id="6290"/>
    <lineage>
        <taxon>Eukaryota</taxon>
        <taxon>Metazoa</taxon>
        <taxon>Ecdysozoa</taxon>
        <taxon>Nematoda</taxon>
        <taxon>Chromadorea</taxon>
        <taxon>Rhabditida</taxon>
        <taxon>Rhabditina</taxon>
        <taxon>Rhabditomorpha</taxon>
        <taxon>Strongyloidea</taxon>
        <taxon>Trichostrongylidae</taxon>
        <taxon>Haemonchus</taxon>
    </lineage>
</organism>
<sequence length="102" mass="10901">MYSGWNGRGRQRNGSFAEPGTIVRSVNRCHSRSAAFSVVCLSQVCLPDSMKGELTSNTLGQVVVIRCICAFLGYIIIGAKTSNIYGTYTSVTSGEAVANLCE</sequence>
<accession>A0A0N4X9U0</accession>
<gene>
    <name evidence="2" type="ORF">HPLM_LOCUS21124</name>
</gene>
<name>A0A0N4X9U0_HAEPC</name>
<keyword evidence="1" id="KW-1133">Transmembrane helix</keyword>
<reference evidence="4" key="1">
    <citation type="submission" date="2017-02" db="UniProtKB">
        <authorList>
            <consortium name="WormBaseParasite"/>
        </authorList>
    </citation>
    <scope>IDENTIFICATION</scope>
</reference>
<evidence type="ECO:0000256" key="1">
    <source>
        <dbReference type="SAM" id="Phobius"/>
    </source>
</evidence>
<evidence type="ECO:0000313" key="3">
    <source>
        <dbReference type="Proteomes" id="UP000268014"/>
    </source>
</evidence>
<keyword evidence="1" id="KW-0812">Transmembrane</keyword>
<feature type="transmembrane region" description="Helical" evidence="1">
    <location>
        <begin position="58"/>
        <end position="77"/>
    </location>
</feature>
<dbReference type="Proteomes" id="UP000268014">
    <property type="component" value="Unassembled WGS sequence"/>
</dbReference>
<evidence type="ECO:0000313" key="2">
    <source>
        <dbReference type="EMBL" id="VDO88037.1"/>
    </source>
</evidence>
<keyword evidence="3" id="KW-1185">Reference proteome</keyword>
<dbReference type="AlphaFoldDB" id="A0A0N4X9U0"/>
<proteinExistence type="predicted"/>
<keyword evidence="1" id="KW-0472">Membrane</keyword>
<dbReference type="WBParaSite" id="HPLM_0002113501-mRNA-1">
    <property type="protein sequence ID" value="HPLM_0002113501-mRNA-1"/>
    <property type="gene ID" value="HPLM_0002113501"/>
</dbReference>